<feature type="compositionally biased region" description="Basic and acidic residues" evidence="8">
    <location>
        <begin position="482"/>
        <end position="500"/>
    </location>
</feature>
<feature type="compositionally biased region" description="Basic and acidic residues" evidence="8">
    <location>
        <begin position="384"/>
        <end position="418"/>
    </location>
</feature>
<accession>A0A6J1T983</accession>
<evidence type="ECO:0000256" key="1">
    <source>
        <dbReference type="ARBA" id="ARBA00004123"/>
    </source>
</evidence>
<feature type="region of interest" description="Disordered" evidence="8">
    <location>
        <begin position="154"/>
        <end position="512"/>
    </location>
</feature>
<organism evidence="10 11">
    <name type="scientific">Frankliniella occidentalis</name>
    <name type="common">Western flower thrips</name>
    <name type="synonym">Euthrips occidentalis</name>
    <dbReference type="NCBI Taxonomy" id="133901"/>
    <lineage>
        <taxon>Eukaryota</taxon>
        <taxon>Metazoa</taxon>
        <taxon>Ecdysozoa</taxon>
        <taxon>Arthropoda</taxon>
        <taxon>Hexapoda</taxon>
        <taxon>Insecta</taxon>
        <taxon>Pterygota</taxon>
        <taxon>Neoptera</taxon>
        <taxon>Paraneoptera</taxon>
        <taxon>Thysanoptera</taxon>
        <taxon>Terebrantia</taxon>
        <taxon>Thripoidea</taxon>
        <taxon>Thripidae</taxon>
        <taxon>Frankliniella</taxon>
    </lineage>
</organism>
<dbReference type="GO" id="GO:0005684">
    <property type="term" value="C:U2-type spliceosomal complex"/>
    <property type="evidence" value="ECO:0007669"/>
    <property type="project" value="TreeGrafter"/>
</dbReference>
<feature type="compositionally biased region" description="Basic and acidic residues" evidence="8">
    <location>
        <begin position="318"/>
        <end position="331"/>
    </location>
</feature>
<dbReference type="PANTHER" id="PTHR16196">
    <property type="entry name" value="CELL CYCLE CONTROL PROTEIN CWF25"/>
    <property type="match status" value="1"/>
</dbReference>
<keyword evidence="7" id="KW-0539">Nucleus</keyword>
<evidence type="ECO:0000259" key="9">
    <source>
        <dbReference type="SMART" id="SM01083"/>
    </source>
</evidence>
<sequence>MGGGDLNLKKSWHPHTMKNQERVWKAEQKDSEEKRRIAELQREINAERDKEEMQKFAEDAGVLKKKDDVKLEWMYKGPSKSINHEDYLLGKAIDKNFERYNNEQRGGPSQDEESLPDAVRQAKSSMFSEQVDIQRKMHEDPLMAIRQRAVEKAKELYNNPVRLKQIRKMVSKSEEKSHKKDKKKKKKKSKKSSKKDEEEKELDALLTAKLKNALKDSELFRKLKKKSRRSNSESSSSSSSDSDGSEEEQSNSKNRKLHSSPSRKEIDHYKRSTSPQDKKQRRGKFNYDDREERKHPKSPRSFDRRDSREHPRKRSRSRSRDMDRPSRKKDNSSGYIDKTSDGRKRYASQEASGSRKKEAFPGRKESYRDRSSSASDNDGKKRHSQDFRSKKKDISPEKKKGFRDRSSSASDNDREKITTQKVSKRYHSDSDGADDSDDNKSRRKMTFGLMMADGSKPVVRQNPVQQEVKAAQSQQQKPIPWQKKERVKLTEEEKERRRNEMLNNAAWRDKEREENVKRYRKEEAQEKKQLHENFDDDFARKQFSRATDQASIEGRIKSKLNTIQRSKMAMDQNFARR</sequence>
<keyword evidence="5" id="KW-0175">Coiled coil</keyword>
<dbReference type="AlphaFoldDB" id="A0A6J1T983"/>
<evidence type="ECO:0000256" key="7">
    <source>
        <dbReference type="ARBA" id="ARBA00023242"/>
    </source>
</evidence>
<keyword evidence="3" id="KW-0507">mRNA processing</keyword>
<evidence type="ECO:0000313" key="10">
    <source>
        <dbReference type="Proteomes" id="UP000504606"/>
    </source>
</evidence>
<feature type="compositionally biased region" description="Basic and acidic residues" evidence="8">
    <location>
        <begin position="18"/>
        <end position="33"/>
    </location>
</feature>
<comment type="similarity">
    <text evidence="2">Belongs to the CWC25 family.</text>
</comment>
<feature type="compositionally biased region" description="Basic and acidic residues" evidence="8">
    <location>
        <begin position="285"/>
        <end position="309"/>
    </location>
</feature>
<dbReference type="InterPro" id="IPR022209">
    <property type="entry name" value="CWC25"/>
</dbReference>
<evidence type="ECO:0000256" key="2">
    <source>
        <dbReference type="ARBA" id="ARBA00006695"/>
    </source>
</evidence>
<feature type="compositionally biased region" description="Low complexity" evidence="8">
    <location>
        <begin position="464"/>
        <end position="477"/>
    </location>
</feature>
<evidence type="ECO:0000256" key="3">
    <source>
        <dbReference type="ARBA" id="ARBA00022664"/>
    </source>
</evidence>
<name>A0A6J1T983_FRAOC</name>
<dbReference type="RefSeq" id="XP_026289417.1">
    <property type="nucleotide sequence ID" value="XM_026433632.2"/>
</dbReference>
<gene>
    <name evidence="11" type="primary">LOC113214311</name>
</gene>
<evidence type="ECO:0000256" key="4">
    <source>
        <dbReference type="ARBA" id="ARBA00022728"/>
    </source>
</evidence>
<dbReference type="InterPro" id="IPR051376">
    <property type="entry name" value="CWC25_splicing_factor"/>
</dbReference>
<dbReference type="GO" id="GO:0000398">
    <property type="term" value="P:mRNA splicing, via spliceosome"/>
    <property type="evidence" value="ECO:0007669"/>
    <property type="project" value="TreeGrafter"/>
</dbReference>
<feature type="compositionally biased region" description="Basic and acidic residues" evidence="8">
    <location>
        <begin position="353"/>
        <end position="371"/>
    </location>
</feature>
<evidence type="ECO:0000256" key="5">
    <source>
        <dbReference type="ARBA" id="ARBA00023054"/>
    </source>
</evidence>
<dbReference type="OrthoDB" id="21123at2759"/>
<feature type="compositionally biased region" description="Basic residues" evidence="8">
    <location>
        <begin position="179"/>
        <end position="193"/>
    </location>
</feature>
<protein>
    <submittedName>
        <fullName evidence="11">Pre-mRNA-splicing factor CWC25 homolog</fullName>
    </submittedName>
</protein>
<dbReference type="PANTHER" id="PTHR16196:SF0">
    <property type="entry name" value="PRE-MRNA-SPLICING FACTOR CWC25 HOMOLOG"/>
    <property type="match status" value="1"/>
</dbReference>
<feature type="region of interest" description="Disordered" evidence="8">
    <location>
        <begin position="99"/>
        <end position="138"/>
    </location>
</feature>
<keyword evidence="6" id="KW-0508">mRNA splicing</keyword>
<dbReference type="InterPro" id="IPR019339">
    <property type="entry name" value="CIR_N_dom"/>
</dbReference>
<keyword evidence="10" id="KW-1185">Reference proteome</keyword>
<evidence type="ECO:0000256" key="6">
    <source>
        <dbReference type="ARBA" id="ARBA00023187"/>
    </source>
</evidence>
<dbReference type="GeneID" id="113214311"/>
<evidence type="ECO:0000313" key="11">
    <source>
        <dbReference type="RefSeq" id="XP_026289417.1"/>
    </source>
</evidence>
<reference evidence="11" key="1">
    <citation type="submission" date="2025-08" db="UniProtKB">
        <authorList>
            <consortium name="RefSeq"/>
        </authorList>
    </citation>
    <scope>IDENTIFICATION</scope>
    <source>
        <tissue evidence="11">Whole organism</tissue>
    </source>
</reference>
<keyword evidence="4" id="KW-0747">Spliceosome</keyword>
<dbReference type="Pfam" id="PF12542">
    <property type="entry name" value="CWC25"/>
    <property type="match status" value="1"/>
</dbReference>
<dbReference type="KEGG" id="foc:113214311"/>
<feature type="domain" description="CBF1-interacting co-repressor CIR N-terminal" evidence="9">
    <location>
        <begin position="11"/>
        <end position="47"/>
    </location>
</feature>
<comment type="subcellular location">
    <subcellularLocation>
        <location evidence="1">Nucleus</location>
    </subcellularLocation>
</comment>
<proteinExistence type="inferred from homology"/>
<feature type="compositionally biased region" description="Low complexity" evidence="8">
    <location>
        <begin position="232"/>
        <end position="242"/>
    </location>
</feature>
<evidence type="ECO:0000256" key="8">
    <source>
        <dbReference type="SAM" id="MobiDB-lite"/>
    </source>
</evidence>
<dbReference type="Proteomes" id="UP000504606">
    <property type="component" value="Unplaced"/>
</dbReference>
<feature type="region of interest" description="Disordered" evidence="8">
    <location>
        <begin position="1"/>
        <end position="33"/>
    </location>
</feature>
<dbReference type="Pfam" id="PF10197">
    <property type="entry name" value="Cir_N"/>
    <property type="match status" value="1"/>
</dbReference>
<dbReference type="SMART" id="SM01083">
    <property type="entry name" value="Cir_N"/>
    <property type="match status" value="1"/>
</dbReference>